<comment type="caution">
    <text evidence="2">The sequence shown here is derived from an EMBL/GenBank/DDBJ whole genome shotgun (WGS) entry which is preliminary data.</text>
</comment>
<keyword evidence="3" id="KW-1185">Reference proteome</keyword>
<feature type="compositionally biased region" description="Basic and acidic residues" evidence="1">
    <location>
        <begin position="28"/>
        <end position="45"/>
    </location>
</feature>
<dbReference type="Proteomes" id="UP000780801">
    <property type="component" value="Unassembled WGS sequence"/>
</dbReference>
<protein>
    <submittedName>
        <fullName evidence="2">Uncharacterized protein</fullName>
    </submittedName>
</protein>
<accession>A0A9P6FQK3</accession>
<evidence type="ECO:0000256" key="1">
    <source>
        <dbReference type="SAM" id="MobiDB-lite"/>
    </source>
</evidence>
<reference evidence="2" key="1">
    <citation type="journal article" date="2020" name="Fungal Divers.">
        <title>Resolving the Mortierellaceae phylogeny through synthesis of multi-gene phylogenetics and phylogenomics.</title>
        <authorList>
            <person name="Vandepol N."/>
            <person name="Liber J."/>
            <person name="Desiro A."/>
            <person name="Na H."/>
            <person name="Kennedy M."/>
            <person name="Barry K."/>
            <person name="Grigoriev I.V."/>
            <person name="Miller A.N."/>
            <person name="O'Donnell K."/>
            <person name="Stajich J.E."/>
            <person name="Bonito G."/>
        </authorList>
    </citation>
    <scope>NUCLEOTIDE SEQUENCE</scope>
    <source>
        <strain evidence="2">KOD1015</strain>
    </source>
</reference>
<feature type="non-terminal residue" evidence="2">
    <location>
        <position position="67"/>
    </location>
</feature>
<gene>
    <name evidence="2" type="ORF">BGW38_004134</name>
</gene>
<organism evidence="2 3">
    <name type="scientific">Lunasporangiospora selenospora</name>
    <dbReference type="NCBI Taxonomy" id="979761"/>
    <lineage>
        <taxon>Eukaryota</taxon>
        <taxon>Fungi</taxon>
        <taxon>Fungi incertae sedis</taxon>
        <taxon>Mucoromycota</taxon>
        <taxon>Mortierellomycotina</taxon>
        <taxon>Mortierellomycetes</taxon>
        <taxon>Mortierellales</taxon>
        <taxon>Mortierellaceae</taxon>
        <taxon>Lunasporangiospora</taxon>
    </lineage>
</organism>
<dbReference type="AlphaFoldDB" id="A0A9P6FQK3"/>
<feature type="region of interest" description="Disordered" evidence="1">
    <location>
        <begin position="1"/>
        <end position="67"/>
    </location>
</feature>
<evidence type="ECO:0000313" key="3">
    <source>
        <dbReference type="Proteomes" id="UP000780801"/>
    </source>
</evidence>
<proteinExistence type="predicted"/>
<name>A0A9P6FQK3_9FUNG</name>
<evidence type="ECO:0000313" key="2">
    <source>
        <dbReference type="EMBL" id="KAF9579559.1"/>
    </source>
</evidence>
<sequence>MVYEIKRRSVGPTAKSTLSGGVPAAAPLEKHRQDLKLHQLDDDYPSKQGPDPSFYDDLTELKRQNHA</sequence>
<dbReference type="EMBL" id="JAABOA010002674">
    <property type="protein sequence ID" value="KAF9579559.1"/>
    <property type="molecule type" value="Genomic_DNA"/>
</dbReference>